<feature type="compositionally biased region" description="Basic and acidic residues" evidence="1">
    <location>
        <begin position="228"/>
        <end position="239"/>
    </location>
</feature>
<name>C3Y1G1_BRAFL</name>
<dbReference type="InParanoid" id="C3Y1G1"/>
<gene>
    <name evidence="2" type="ORF">BRAFLDRAFT_83704</name>
</gene>
<dbReference type="PANTHER" id="PTHR14659">
    <property type="entry name" value="ALPHA- AND GAMMA-ADAPTIN-BINDING PROTEIN P34"/>
    <property type="match status" value="1"/>
</dbReference>
<protein>
    <submittedName>
        <fullName evidence="2">Uncharacterized protein</fullName>
    </submittedName>
</protein>
<feature type="compositionally biased region" description="Basic and acidic residues" evidence="1">
    <location>
        <begin position="169"/>
        <end position="193"/>
    </location>
</feature>
<organism>
    <name type="scientific">Branchiostoma floridae</name>
    <name type="common">Florida lancelet</name>
    <name type="synonym">Amphioxus</name>
    <dbReference type="NCBI Taxonomy" id="7739"/>
    <lineage>
        <taxon>Eukaryota</taxon>
        <taxon>Metazoa</taxon>
        <taxon>Chordata</taxon>
        <taxon>Cephalochordata</taxon>
        <taxon>Leptocardii</taxon>
        <taxon>Amphioxiformes</taxon>
        <taxon>Branchiostomatidae</taxon>
        <taxon>Branchiostoma</taxon>
    </lineage>
</organism>
<accession>C3Y1G1</accession>
<dbReference type="PANTHER" id="PTHR14659:SF1">
    <property type="entry name" value="ALPHA- AND GAMMA-ADAPTIN-BINDING PROTEIN P34"/>
    <property type="match status" value="1"/>
</dbReference>
<sequence length="239" mass="26167">MASTPLVLIASCTPNFQAEDLVKQIIGKDDLPPGVAIVEKMTGFPWTIDNKYYTANVHICIALEKTIGNAEFAEALQAVILHFDSKEAGSFESVKQWLPFLTHLDVDVKLLTCGLLEQEGAVLTREDVFTWCIENGFELVELQESQDKDEEDVEDTSSDNVSRLMALLHEREDQQAGRGDAEGEEETERRGEPEGAEDGTQVQGAAGGSTKTQNGSSSKKSSPKKKPASREERIGTGYC</sequence>
<dbReference type="Gene3D" id="3.40.50.11960">
    <property type="match status" value="1"/>
</dbReference>
<evidence type="ECO:0000313" key="2">
    <source>
        <dbReference type="EMBL" id="EEN65701.1"/>
    </source>
</evidence>
<dbReference type="EMBL" id="GG666480">
    <property type="protein sequence ID" value="EEN65701.1"/>
    <property type="molecule type" value="Genomic_DNA"/>
</dbReference>
<dbReference type="eggNOG" id="KOG4273">
    <property type="taxonomic scope" value="Eukaryota"/>
</dbReference>
<proteinExistence type="predicted"/>
<feature type="region of interest" description="Disordered" evidence="1">
    <location>
        <begin position="169"/>
        <end position="239"/>
    </location>
</feature>
<evidence type="ECO:0000256" key="1">
    <source>
        <dbReference type="SAM" id="MobiDB-lite"/>
    </source>
</evidence>
<dbReference type="AlphaFoldDB" id="C3Y1G1"/>
<reference evidence="2" key="1">
    <citation type="journal article" date="2008" name="Nature">
        <title>The amphioxus genome and the evolution of the chordate karyotype.</title>
        <authorList>
            <consortium name="US DOE Joint Genome Institute (JGI-PGF)"/>
            <person name="Putnam N.H."/>
            <person name="Butts T."/>
            <person name="Ferrier D.E.K."/>
            <person name="Furlong R.F."/>
            <person name="Hellsten U."/>
            <person name="Kawashima T."/>
            <person name="Robinson-Rechavi M."/>
            <person name="Shoguchi E."/>
            <person name="Terry A."/>
            <person name="Yu J.-K."/>
            <person name="Benito-Gutierrez E.L."/>
            <person name="Dubchak I."/>
            <person name="Garcia-Fernandez J."/>
            <person name="Gibson-Brown J.J."/>
            <person name="Grigoriev I.V."/>
            <person name="Horton A.C."/>
            <person name="de Jong P.J."/>
            <person name="Jurka J."/>
            <person name="Kapitonov V.V."/>
            <person name="Kohara Y."/>
            <person name="Kuroki Y."/>
            <person name="Lindquist E."/>
            <person name="Lucas S."/>
            <person name="Osoegawa K."/>
            <person name="Pennacchio L.A."/>
            <person name="Salamov A.A."/>
            <person name="Satou Y."/>
            <person name="Sauka-Spengler T."/>
            <person name="Schmutz J."/>
            <person name="Shin-I T."/>
            <person name="Toyoda A."/>
            <person name="Bronner-Fraser M."/>
            <person name="Fujiyama A."/>
            <person name="Holland L.Z."/>
            <person name="Holland P.W.H."/>
            <person name="Satoh N."/>
            <person name="Rokhsar D.S."/>
        </authorList>
    </citation>
    <scope>NUCLEOTIDE SEQUENCE [LARGE SCALE GENOMIC DNA]</scope>
    <source>
        <strain evidence="2">S238N-H82</strain>
        <tissue evidence="2">Testes</tissue>
    </source>
</reference>
<dbReference type="STRING" id="7739.C3Y1G1"/>
<dbReference type="InterPro" id="IPR019341">
    <property type="entry name" value="Alpha/Gamma-adaptin-bd_p34"/>
</dbReference>